<dbReference type="OrthoDB" id="358525at2"/>
<protein>
    <submittedName>
        <fullName evidence="1">Uncharacterized protein</fullName>
    </submittedName>
</protein>
<evidence type="ECO:0000313" key="2">
    <source>
        <dbReference type="Proteomes" id="UP000254051"/>
    </source>
</evidence>
<dbReference type="InterPro" id="IPR029058">
    <property type="entry name" value="AB_hydrolase_fold"/>
</dbReference>
<dbReference type="Gene3D" id="3.40.50.1820">
    <property type="entry name" value="alpha/beta hydrolase"/>
    <property type="match status" value="1"/>
</dbReference>
<proteinExistence type="predicted"/>
<dbReference type="RefSeq" id="WP_109708423.1">
    <property type="nucleotide sequence ID" value="NZ_QGDS01000001.1"/>
</dbReference>
<gene>
    <name evidence="1" type="ORF">SAMN05216529_101293</name>
</gene>
<name>A0A316A3M2_9FIRM</name>
<organism evidence="1 2">
    <name type="scientific">Faecalicatena contorta</name>
    <dbReference type="NCBI Taxonomy" id="39482"/>
    <lineage>
        <taxon>Bacteria</taxon>
        <taxon>Bacillati</taxon>
        <taxon>Bacillota</taxon>
        <taxon>Clostridia</taxon>
        <taxon>Lachnospirales</taxon>
        <taxon>Lachnospiraceae</taxon>
        <taxon>Faecalicatena</taxon>
    </lineage>
</organism>
<dbReference type="AlphaFoldDB" id="A0A316A3M2"/>
<sequence length="236" mass="27170">MKQTVSYIKFKIGNIPAILFGEPSDNLYLFLHGQGGNKEEASAIAEIACPAGWQVLGIDLPGHGERTDSDNFVPWTVVPELRWVFDNMKFKYKHIALRANSIGAWFGMLAFTDKPLVQALFVSPILDMELLIQNMMQWAGVTKERLQRDKIIPTDFGQTLSWKYLTWVQEHPITNWRHPTKILYAGQDNLTERHVVDTFISHFGGELTVMENGEHWFHTPEQLETVEKWMRNSLLT</sequence>
<dbReference type="SUPFAM" id="SSF53474">
    <property type="entry name" value="alpha/beta-Hydrolases"/>
    <property type="match status" value="1"/>
</dbReference>
<dbReference type="Proteomes" id="UP000254051">
    <property type="component" value="Unassembled WGS sequence"/>
</dbReference>
<accession>A0A316A3M2</accession>
<keyword evidence="2" id="KW-1185">Reference proteome</keyword>
<evidence type="ECO:0000313" key="1">
    <source>
        <dbReference type="EMBL" id="SUQ12400.1"/>
    </source>
</evidence>
<reference evidence="2" key="1">
    <citation type="submission" date="2017-07" db="EMBL/GenBank/DDBJ databases">
        <authorList>
            <person name="Varghese N."/>
            <person name="Submissions S."/>
        </authorList>
    </citation>
    <scope>NUCLEOTIDE SEQUENCE [LARGE SCALE GENOMIC DNA]</scope>
    <source>
        <strain evidence="2">NLAE-zl-C134</strain>
    </source>
</reference>
<dbReference type="EMBL" id="UHJJ01000001">
    <property type="protein sequence ID" value="SUQ12400.1"/>
    <property type="molecule type" value="Genomic_DNA"/>
</dbReference>